<dbReference type="Pfam" id="PF14545">
    <property type="entry name" value="DBB"/>
    <property type="match status" value="1"/>
</dbReference>
<dbReference type="PANTHER" id="PTHR16267:SF13">
    <property type="entry name" value="B-CELL SCAFFOLD PROTEIN WITH ANKYRIN REPEATS"/>
    <property type="match status" value="1"/>
</dbReference>
<evidence type="ECO:0000313" key="4">
    <source>
        <dbReference type="Ensembl" id="ENSDCDP00010002527.1"/>
    </source>
</evidence>
<dbReference type="PROSITE" id="PS51376">
    <property type="entry name" value="DBB"/>
    <property type="match status" value="1"/>
</dbReference>
<dbReference type="InterPro" id="IPR052446">
    <property type="entry name" value="B-cell_PI3K-Signaling_Adptrs"/>
</dbReference>
<feature type="compositionally biased region" description="Acidic residues" evidence="2">
    <location>
        <begin position="384"/>
        <end position="393"/>
    </location>
</feature>
<dbReference type="Ensembl" id="ENSDCDT00010002627.1">
    <property type="protein sequence ID" value="ENSDCDP00010002527.1"/>
    <property type="gene ID" value="ENSDCDG00010001220.1"/>
</dbReference>
<dbReference type="GO" id="GO:0051898">
    <property type="term" value="P:negative regulation of phosphatidylinositol 3-kinase/protein kinase B signal transduction"/>
    <property type="evidence" value="ECO:0007669"/>
    <property type="project" value="TreeGrafter"/>
</dbReference>
<dbReference type="Gene3D" id="3.40.50.10140">
    <property type="entry name" value="Toll/interleukin-1 receptor homology (TIR) domain"/>
    <property type="match status" value="1"/>
</dbReference>
<name>A0AAY4A0D2_9TELE</name>
<feature type="region of interest" description="Disordered" evidence="2">
    <location>
        <begin position="419"/>
        <end position="438"/>
    </location>
</feature>
<keyword evidence="1" id="KW-0597">Phosphoprotein</keyword>
<dbReference type="GO" id="GO:0050869">
    <property type="term" value="P:negative regulation of B cell activation"/>
    <property type="evidence" value="ECO:0007669"/>
    <property type="project" value="TreeGrafter"/>
</dbReference>
<dbReference type="Pfam" id="PF18567">
    <property type="entry name" value="TIR_3"/>
    <property type="match status" value="1"/>
</dbReference>
<dbReference type="InterPro" id="IPR017893">
    <property type="entry name" value="DBB_domain"/>
</dbReference>
<reference evidence="4" key="2">
    <citation type="submission" date="2025-08" db="UniProtKB">
        <authorList>
            <consortium name="Ensembl"/>
        </authorList>
    </citation>
    <scope>IDENTIFICATION</scope>
</reference>
<reference evidence="4 5" key="1">
    <citation type="submission" date="2020-06" db="EMBL/GenBank/DDBJ databases">
        <authorList>
            <consortium name="Wellcome Sanger Institute Data Sharing"/>
        </authorList>
    </citation>
    <scope>NUCLEOTIDE SEQUENCE [LARGE SCALE GENOMIC DNA]</scope>
</reference>
<evidence type="ECO:0000313" key="5">
    <source>
        <dbReference type="Proteomes" id="UP000694580"/>
    </source>
</evidence>
<dbReference type="InterPro" id="IPR036770">
    <property type="entry name" value="Ankyrin_rpt-contain_sf"/>
</dbReference>
<dbReference type="InterPro" id="IPR035897">
    <property type="entry name" value="Toll_tir_struct_dom_sf"/>
</dbReference>
<evidence type="ECO:0000256" key="2">
    <source>
        <dbReference type="SAM" id="MobiDB-lite"/>
    </source>
</evidence>
<dbReference type="InterPro" id="IPR041340">
    <property type="entry name" value="PIK3AP1_TIR"/>
</dbReference>
<reference evidence="4" key="3">
    <citation type="submission" date="2025-09" db="UniProtKB">
        <authorList>
            <consortium name="Ensembl"/>
        </authorList>
    </citation>
    <scope>IDENTIFICATION</scope>
</reference>
<protein>
    <recommendedName>
        <fullName evidence="3">DBB domain-containing protein</fullName>
    </recommendedName>
</protein>
<dbReference type="GO" id="GO:0005102">
    <property type="term" value="F:signaling receptor binding"/>
    <property type="evidence" value="ECO:0007669"/>
    <property type="project" value="TreeGrafter"/>
</dbReference>
<dbReference type="AlphaFoldDB" id="A0AAY4A0D2"/>
<dbReference type="Proteomes" id="UP000694580">
    <property type="component" value="Chromosome 1"/>
</dbReference>
<evidence type="ECO:0000259" key="3">
    <source>
        <dbReference type="PROSITE" id="PS51376"/>
    </source>
</evidence>
<organism evidence="4 5">
    <name type="scientific">Denticeps clupeoides</name>
    <name type="common">denticle herring</name>
    <dbReference type="NCBI Taxonomy" id="299321"/>
    <lineage>
        <taxon>Eukaryota</taxon>
        <taxon>Metazoa</taxon>
        <taxon>Chordata</taxon>
        <taxon>Craniata</taxon>
        <taxon>Vertebrata</taxon>
        <taxon>Euteleostomi</taxon>
        <taxon>Actinopterygii</taxon>
        <taxon>Neopterygii</taxon>
        <taxon>Teleostei</taxon>
        <taxon>Clupei</taxon>
        <taxon>Clupeiformes</taxon>
        <taxon>Denticipitoidei</taxon>
        <taxon>Denticipitidae</taxon>
        <taxon>Denticeps</taxon>
    </lineage>
</organism>
<feature type="domain" description="DBB" evidence="3">
    <location>
        <begin position="149"/>
        <end position="281"/>
    </location>
</feature>
<proteinExistence type="predicted"/>
<feature type="region of interest" description="Disordered" evidence="2">
    <location>
        <begin position="370"/>
        <end position="393"/>
    </location>
</feature>
<dbReference type="GeneTree" id="ENSGT00390000008787"/>
<keyword evidence="5" id="KW-1185">Reference proteome</keyword>
<dbReference type="SMART" id="SM01282">
    <property type="entry name" value="DBB"/>
    <property type="match status" value="1"/>
</dbReference>
<accession>A0AAY4A0D2</accession>
<dbReference type="PANTHER" id="PTHR16267">
    <property type="entry name" value="BANK1/PIK3AP1 FAMILY MEMBER"/>
    <property type="match status" value="1"/>
</dbReference>
<dbReference type="SUPFAM" id="SSF48403">
    <property type="entry name" value="Ankyrin repeat"/>
    <property type="match status" value="1"/>
</dbReference>
<dbReference type="GO" id="GO:0042113">
    <property type="term" value="P:B cell activation"/>
    <property type="evidence" value="ECO:0007669"/>
    <property type="project" value="TreeGrafter"/>
</dbReference>
<evidence type="ECO:0000256" key="1">
    <source>
        <dbReference type="ARBA" id="ARBA00022553"/>
    </source>
</evidence>
<dbReference type="GO" id="GO:1990782">
    <property type="term" value="F:protein tyrosine kinase binding"/>
    <property type="evidence" value="ECO:0007669"/>
    <property type="project" value="TreeGrafter"/>
</dbReference>
<dbReference type="Gene3D" id="1.25.40.20">
    <property type="entry name" value="Ankyrin repeat-containing domain"/>
    <property type="match status" value="1"/>
</dbReference>
<sequence>MRSVLSGPVSEVGICCYDIATVTSRREDFLQLGGYKCKLLILSRSMLEGLCPLRRFFLARVLQPVAHVVVLLCGVDSLAPLLELVPLKGEECLLISSEQDAQEYLSAVAEIVHRGSQSSSPDFRRVTGPELKVQKRSSICSLTNPSMRIIPSRVPCENPGEMHLLLKESVSCNNAEVEFNGNKQKVRVKPVNWNEQTLIVNVPDFPAGSVVVTLYCDGMAKGKDLLEYFSTMGEISRLLSNVADPVQFMCQAFQVGTVEKLDEILAFSLMQQMPTGGFLELQNDQRPGIRAAHSEDIPTLLHFSACHGLRDVAGMLLQCPGVQKALRMANVHGQTPLDIAHTHGHTELYILMQETVNKYRNGGNRDEEVYEKMRKTESPSPAEAQDDEQDMQDEGEDLYAHLGAGDEYDTIMISSNPVAITNRPPAPTPRPENMPTKENSTPYIAQVFQKKKTQPDAETLYSLPTKQAHGQNSISPTYDTFVPSQPPGLEQLIELQERVKQGSLSMDEALDHFSDWQRVQRGSDALQEEKLRQLRASIMSNRQDDDSVYDKISIVHHTPDVAVKECRIGSQPMETDFYSKPIKGQHVSVGWCYSTLYFITRYR</sequence>
<gene>
    <name evidence="4" type="primary">BANK1</name>
</gene>